<gene>
    <name evidence="1" type="ORF">M011DRAFT_285616</name>
</gene>
<reference evidence="1" key="1">
    <citation type="journal article" date="2020" name="Stud. Mycol.">
        <title>101 Dothideomycetes genomes: a test case for predicting lifestyles and emergence of pathogens.</title>
        <authorList>
            <person name="Haridas S."/>
            <person name="Albert R."/>
            <person name="Binder M."/>
            <person name="Bloem J."/>
            <person name="Labutti K."/>
            <person name="Salamov A."/>
            <person name="Andreopoulos B."/>
            <person name="Baker S."/>
            <person name="Barry K."/>
            <person name="Bills G."/>
            <person name="Bluhm B."/>
            <person name="Cannon C."/>
            <person name="Castanera R."/>
            <person name="Culley D."/>
            <person name="Daum C."/>
            <person name="Ezra D."/>
            <person name="Gonzalez J."/>
            <person name="Henrissat B."/>
            <person name="Kuo A."/>
            <person name="Liang C."/>
            <person name="Lipzen A."/>
            <person name="Lutzoni F."/>
            <person name="Magnuson J."/>
            <person name="Mondo S."/>
            <person name="Nolan M."/>
            <person name="Ohm R."/>
            <person name="Pangilinan J."/>
            <person name="Park H.-J."/>
            <person name="Ramirez L."/>
            <person name="Alfaro M."/>
            <person name="Sun H."/>
            <person name="Tritt A."/>
            <person name="Yoshinaga Y."/>
            <person name="Zwiers L.-H."/>
            <person name="Turgeon B."/>
            <person name="Goodwin S."/>
            <person name="Spatafora J."/>
            <person name="Crous P."/>
            <person name="Grigoriev I."/>
        </authorList>
    </citation>
    <scope>NUCLEOTIDE SEQUENCE</scope>
    <source>
        <strain evidence="1">CBS 119925</strain>
    </source>
</reference>
<evidence type="ECO:0000313" key="1">
    <source>
        <dbReference type="EMBL" id="KAF2749989.1"/>
    </source>
</evidence>
<dbReference type="AlphaFoldDB" id="A0A6A6VJL0"/>
<dbReference type="Proteomes" id="UP000799440">
    <property type="component" value="Unassembled WGS sequence"/>
</dbReference>
<proteinExistence type="predicted"/>
<accession>A0A6A6VJL0</accession>
<protein>
    <submittedName>
        <fullName evidence="1">Uncharacterized protein</fullName>
    </submittedName>
</protein>
<name>A0A6A6VJL0_9PLEO</name>
<organism evidence="1 2">
    <name type="scientific">Sporormia fimetaria CBS 119925</name>
    <dbReference type="NCBI Taxonomy" id="1340428"/>
    <lineage>
        <taxon>Eukaryota</taxon>
        <taxon>Fungi</taxon>
        <taxon>Dikarya</taxon>
        <taxon>Ascomycota</taxon>
        <taxon>Pezizomycotina</taxon>
        <taxon>Dothideomycetes</taxon>
        <taxon>Pleosporomycetidae</taxon>
        <taxon>Pleosporales</taxon>
        <taxon>Sporormiaceae</taxon>
        <taxon>Sporormia</taxon>
    </lineage>
</organism>
<dbReference type="EMBL" id="MU006565">
    <property type="protein sequence ID" value="KAF2749989.1"/>
    <property type="molecule type" value="Genomic_DNA"/>
</dbReference>
<keyword evidence="2" id="KW-1185">Reference proteome</keyword>
<sequence>MVVDGCVWPGRGVSLAGEQSGARQQKRVEEVGCGAAAVFVREDWEFGSGLGVQKSWGILKRKQSKLGGLESCQGPKHVNGASRCGASKIRRAKAFGFPRQRAAPHLAANAGQAPEQSFVQRLAVLAARADEQTGGARVLFAAVGACFPKCRRRCRAG</sequence>
<evidence type="ECO:0000313" key="2">
    <source>
        <dbReference type="Proteomes" id="UP000799440"/>
    </source>
</evidence>